<dbReference type="GO" id="GO:0006508">
    <property type="term" value="P:proteolysis"/>
    <property type="evidence" value="ECO:0007669"/>
    <property type="project" value="UniProtKB-KW"/>
</dbReference>
<keyword evidence="7" id="KW-0472">Membrane</keyword>
<evidence type="ECO:0000256" key="7">
    <source>
        <dbReference type="SAM" id="Phobius"/>
    </source>
</evidence>
<keyword evidence="3 6" id="KW-0378">Hydrolase</keyword>
<proteinExistence type="inferred from homology"/>
<keyword evidence="1 6" id="KW-0645">Protease</keyword>
<evidence type="ECO:0000313" key="9">
    <source>
        <dbReference type="EMBL" id="SDR17385.1"/>
    </source>
</evidence>
<protein>
    <submittedName>
        <fullName evidence="9">Zn-dependent protease with chaperone function</fullName>
    </submittedName>
</protein>
<dbReference type="KEGG" id="acry:AC20117_17525"/>
<dbReference type="AlphaFoldDB" id="A0A1H1GVX7"/>
<dbReference type="InterPro" id="IPR001915">
    <property type="entry name" value="Peptidase_M48"/>
</dbReference>
<evidence type="ECO:0000313" key="10">
    <source>
        <dbReference type="Proteomes" id="UP000181917"/>
    </source>
</evidence>
<feature type="transmembrane region" description="Helical" evidence="7">
    <location>
        <begin position="36"/>
        <end position="58"/>
    </location>
</feature>
<evidence type="ECO:0000256" key="6">
    <source>
        <dbReference type="RuleBase" id="RU003983"/>
    </source>
</evidence>
<evidence type="ECO:0000256" key="5">
    <source>
        <dbReference type="ARBA" id="ARBA00023049"/>
    </source>
</evidence>
<dbReference type="GO" id="GO:0046872">
    <property type="term" value="F:metal ion binding"/>
    <property type="evidence" value="ECO:0007669"/>
    <property type="project" value="UniProtKB-KW"/>
</dbReference>
<name>A0A1H1GVX7_9MICC</name>
<dbReference type="EMBL" id="FNKH01000002">
    <property type="protein sequence ID" value="SDR17385.1"/>
    <property type="molecule type" value="Genomic_DNA"/>
</dbReference>
<evidence type="ECO:0000256" key="2">
    <source>
        <dbReference type="ARBA" id="ARBA00022723"/>
    </source>
</evidence>
<dbReference type="STRING" id="37928.SAMN04489742_4370"/>
<feature type="domain" description="Peptidase M48" evidence="8">
    <location>
        <begin position="138"/>
        <end position="198"/>
    </location>
</feature>
<keyword evidence="7" id="KW-1133">Transmembrane helix</keyword>
<comment type="cofactor">
    <cofactor evidence="6">
        <name>Zn(2+)</name>
        <dbReference type="ChEBI" id="CHEBI:29105"/>
    </cofactor>
    <text evidence="6">Binds 1 zinc ion per subunit.</text>
</comment>
<keyword evidence="10" id="KW-1185">Reference proteome</keyword>
<sequence>MFWASYLLAAMAVILAWPVPVLLARAKWTARAPVTALVLWQAIALAGGLSMIGAMLTWGLEPLGENLLAGLQGLADLLVSYTPAPGLDLIHVFALSAALLLGVHLVFTLLLTYYRIRKQRNKHRDLLNLLSSPVKNSPKTLVISHPAPVAYCLPGGGGSVTVLSEGLLELLRPEELEAVLNHERAHLNQRHDLLLWAFAAWRSALPWLPTSQLAQRAVNELIEMLADDGALRTANRETLIRAVAVVASGERPSGVGAPAKELLTPEESEALSTAHRLHRLLSPSPPLGKPAQALVLACSALLLAVPTVLLLAPGLAG</sequence>
<evidence type="ECO:0000256" key="3">
    <source>
        <dbReference type="ARBA" id="ARBA00022801"/>
    </source>
</evidence>
<feature type="transmembrane region" description="Helical" evidence="7">
    <location>
        <begin position="6"/>
        <end position="24"/>
    </location>
</feature>
<dbReference type="Proteomes" id="UP000181917">
    <property type="component" value="Unassembled WGS sequence"/>
</dbReference>
<dbReference type="Pfam" id="PF01435">
    <property type="entry name" value="Peptidase_M48"/>
    <property type="match status" value="1"/>
</dbReference>
<reference evidence="9 10" key="1">
    <citation type="submission" date="2016-10" db="EMBL/GenBank/DDBJ databases">
        <authorList>
            <person name="de Groot N.N."/>
        </authorList>
    </citation>
    <scope>NUCLEOTIDE SEQUENCE [LARGE SCALE GENOMIC DNA]</scope>
    <source>
        <strain evidence="9 10">DSM 20117</strain>
    </source>
</reference>
<keyword evidence="5 6" id="KW-0482">Metalloprotease</keyword>
<dbReference type="OrthoDB" id="9785340at2"/>
<evidence type="ECO:0000259" key="8">
    <source>
        <dbReference type="Pfam" id="PF01435"/>
    </source>
</evidence>
<keyword evidence="2" id="KW-0479">Metal-binding</keyword>
<dbReference type="Gene3D" id="3.30.2010.10">
    <property type="entry name" value="Metalloproteases ('zincins'), catalytic domain"/>
    <property type="match status" value="1"/>
</dbReference>
<dbReference type="GO" id="GO:0004222">
    <property type="term" value="F:metalloendopeptidase activity"/>
    <property type="evidence" value="ECO:0007669"/>
    <property type="project" value="InterPro"/>
</dbReference>
<dbReference type="CDD" id="cd07326">
    <property type="entry name" value="M56_BlaR1_MecR1_like"/>
    <property type="match status" value="1"/>
</dbReference>
<dbReference type="RefSeq" id="WP_074702572.1">
    <property type="nucleotide sequence ID" value="NZ_CP018863.1"/>
</dbReference>
<organism evidence="9 10">
    <name type="scientific">Crystallibacter crystallopoietes</name>
    <dbReference type="NCBI Taxonomy" id="37928"/>
    <lineage>
        <taxon>Bacteria</taxon>
        <taxon>Bacillati</taxon>
        <taxon>Actinomycetota</taxon>
        <taxon>Actinomycetes</taxon>
        <taxon>Micrococcales</taxon>
        <taxon>Micrococcaceae</taxon>
        <taxon>Crystallibacter</taxon>
    </lineage>
</organism>
<evidence type="ECO:0000256" key="1">
    <source>
        <dbReference type="ARBA" id="ARBA00022670"/>
    </source>
</evidence>
<feature type="transmembrane region" description="Helical" evidence="7">
    <location>
        <begin position="89"/>
        <end position="114"/>
    </location>
</feature>
<evidence type="ECO:0000256" key="4">
    <source>
        <dbReference type="ARBA" id="ARBA00022833"/>
    </source>
</evidence>
<keyword evidence="7" id="KW-0812">Transmembrane</keyword>
<comment type="similarity">
    <text evidence="6">Belongs to the peptidase M48 family.</text>
</comment>
<accession>A0A1H1GVX7</accession>
<feature type="transmembrane region" description="Helical" evidence="7">
    <location>
        <begin position="293"/>
        <end position="316"/>
    </location>
</feature>
<keyword evidence="4 6" id="KW-0862">Zinc</keyword>
<dbReference type="PANTHER" id="PTHR34978">
    <property type="entry name" value="POSSIBLE SENSOR-TRANSDUCER PROTEIN BLAR"/>
    <property type="match status" value="1"/>
</dbReference>
<gene>
    <name evidence="9" type="ORF">SAMN04489742_4370</name>
</gene>
<dbReference type="InterPro" id="IPR052173">
    <property type="entry name" value="Beta-lactam_resp_regulator"/>
</dbReference>
<dbReference type="PANTHER" id="PTHR34978:SF3">
    <property type="entry name" value="SLR0241 PROTEIN"/>
    <property type="match status" value="1"/>
</dbReference>